<proteinExistence type="predicted"/>
<evidence type="ECO:0000313" key="2">
    <source>
        <dbReference type="Proteomes" id="UP001156882"/>
    </source>
</evidence>
<organism evidence="1 2">
    <name type="scientific">Labrys miyagiensis</name>
    <dbReference type="NCBI Taxonomy" id="346912"/>
    <lineage>
        <taxon>Bacteria</taxon>
        <taxon>Pseudomonadati</taxon>
        <taxon>Pseudomonadota</taxon>
        <taxon>Alphaproteobacteria</taxon>
        <taxon>Hyphomicrobiales</taxon>
        <taxon>Xanthobacteraceae</taxon>
        <taxon>Labrys</taxon>
    </lineage>
</organism>
<comment type="caution">
    <text evidence="1">The sequence shown here is derived from an EMBL/GenBank/DDBJ whole genome shotgun (WGS) entry which is preliminary data.</text>
</comment>
<keyword evidence="2" id="KW-1185">Reference proteome</keyword>
<dbReference type="Pfam" id="PF13578">
    <property type="entry name" value="Methyltransf_24"/>
    <property type="match status" value="1"/>
</dbReference>
<dbReference type="InterPro" id="IPR029063">
    <property type="entry name" value="SAM-dependent_MTases_sf"/>
</dbReference>
<dbReference type="Gene3D" id="3.40.50.150">
    <property type="entry name" value="Vaccinia Virus protein VP39"/>
    <property type="match status" value="1"/>
</dbReference>
<protein>
    <recommendedName>
        <fullName evidence="3">Class I SAM-dependent methyltransferase</fullName>
    </recommendedName>
</protein>
<dbReference type="RefSeq" id="WP_284314211.1">
    <property type="nucleotide sequence ID" value="NZ_BSPC01000045.1"/>
</dbReference>
<evidence type="ECO:0000313" key="1">
    <source>
        <dbReference type="EMBL" id="GLS21157.1"/>
    </source>
</evidence>
<dbReference type="Proteomes" id="UP001156882">
    <property type="component" value="Unassembled WGS sequence"/>
</dbReference>
<reference evidence="2" key="1">
    <citation type="journal article" date="2019" name="Int. J. Syst. Evol. Microbiol.">
        <title>The Global Catalogue of Microorganisms (GCM) 10K type strain sequencing project: providing services to taxonomists for standard genome sequencing and annotation.</title>
        <authorList>
            <consortium name="The Broad Institute Genomics Platform"/>
            <consortium name="The Broad Institute Genome Sequencing Center for Infectious Disease"/>
            <person name="Wu L."/>
            <person name="Ma J."/>
        </authorList>
    </citation>
    <scope>NUCLEOTIDE SEQUENCE [LARGE SCALE GENOMIC DNA]</scope>
    <source>
        <strain evidence="2">NBRC 101365</strain>
    </source>
</reference>
<dbReference type="SUPFAM" id="SSF53335">
    <property type="entry name" value="S-adenosyl-L-methionine-dependent methyltransferases"/>
    <property type="match status" value="1"/>
</dbReference>
<gene>
    <name evidence="1" type="ORF">GCM10007874_41740</name>
</gene>
<dbReference type="EMBL" id="BSPC01000045">
    <property type="protein sequence ID" value="GLS21157.1"/>
    <property type="molecule type" value="Genomic_DNA"/>
</dbReference>
<sequence length="306" mass="35168">MEKDVGILKRTWLNLRNNDRPQKPLARFGLSSAEIAKPSIVSQFENLYDPESHGYFFPERWWIPRQLENLTKEQGIELREGIKREKPENLIYSPVEQEVAQSYYWILRMIGAKYVLETGTNMGYSTSLIACAIRDNGGGCVDTIDVNKNDFIWERTELEPYIAFHLGSSLEVTLPDRQYDVLLLDSDHSYDTIMGELIRFESKLKIGGLCVFHDTFYFDGIGICVSQLMETRRYEVVNLPTPRQGGRASRTPGITLARKIIETPTEPDLRLLPEALGIEIDARPERRDDPVPWLDCNHPLKDFGRS</sequence>
<evidence type="ECO:0008006" key="3">
    <source>
        <dbReference type="Google" id="ProtNLM"/>
    </source>
</evidence>
<accession>A0ABQ6CNG9</accession>
<name>A0ABQ6CNG9_9HYPH</name>